<keyword evidence="1" id="KW-0472">Membrane</keyword>
<keyword evidence="3" id="KW-1185">Reference proteome</keyword>
<evidence type="ECO:0000313" key="2">
    <source>
        <dbReference type="EMBL" id="ETA79901.1"/>
    </source>
</evidence>
<feature type="transmembrane region" description="Helical" evidence="1">
    <location>
        <begin position="43"/>
        <end position="64"/>
    </location>
</feature>
<proteinExistence type="predicted"/>
<keyword evidence="1" id="KW-0812">Transmembrane</keyword>
<dbReference type="STRING" id="994573.T472_0215385"/>
<name>V7I3N0_9CLOT</name>
<evidence type="ECO:0000313" key="3">
    <source>
        <dbReference type="Proteomes" id="UP000017747"/>
    </source>
</evidence>
<reference evidence="2 3" key="1">
    <citation type="journal article" date="2014" name="Genome Announc.">
        <title>Genome Sequence of Youngiibacter fragilis, the Type Strain of the Genus Youngiibacter.</title>
        <authorList>
            <person name="Wawrik C.B."/>
            <person name="Callaghan A.V."/>
            <person name="Stamps B.W."/>
            <person name="Wawrik B."/>
        </authorList>
    </citation>
    <scope>NUCLEOTIDE SEQUENCE [LARGE SCALE GENOMIC DNA]</scope>
    <source>
        <strain evidence="2 3">232.1</strain>
    </source>
</reference>
<sequence length="94" mass="9971">MRFLPGSGLGRAAVLLTMISFAFIALTYLIFERMDAFMTGGDYIGAPVMASAIAALFLGLAAVVRDEDRSVTVLVSVLFGALVLLVIAGNIIFR</sequence>
<feature type="transmembrane region" description="Helical" evidence="1">
    <location>
        <begin position="12"/>
        <end position="31"/>
    </location>
</feature>
<dbReference type="EMBL" id="AXUN02000198">
    <property type="protein sequence ID" value="ETA79901.1"/>
    <property type="molecule type" value="Genomic_DNA"/>
</dbReference>
<organism evidence="2 3">
    <name type="scientific">Youngiibacter fragilis 232.1</name>
    <dbReference type="NCBI Taxonomy" id="994573"/>
    <lineage>
        <taxon>Bacteria</taxon>
        <taxon>Bacillati</taxon>
        <taxon>Bacillota</taxon>
        <taxon>Clostridia</taxon>
        <taxon>Eubacteriales</taxon>
        <taxon>Clostridiaceae</taxon>
        <taxon>Youngiibacter</taxon>
    </lineage>
</organism>
<comment type="caution">
    <text evidence="2">The sequence shown here is derived from an EMBL/GenBank/DDBJ whole genome shotgun (WGS) entry which is preliminary data.</text>
</comment>
<dbReference type="Proteomes" id="UP000017747">
    <property type="component" value="Unassembled WGS sequence"/>
</dbReference>
<gene>
    <name evidence="2" type="ORF">T472_0215385</name>
</gene>
<evidence type="ECO:0000256" key="1">
    <source>
        <dbReference type="SAM" id="Phobius"/>
    </source>
</evidence>
<keyword evidence="1" id="KW-1133">Transmembrane helix</keyword>
<accession>V7I3N0</accession>
<feature type="transmembrane region" description="Helical" evidence="1">
    <location>
        <begin position="71"/>
        <end position="93"/>
    </location>
</feature>
<dbReference type="AlphaFoldDB" id="V7I3N0"/>
<protein>
    <submittedName>
        <fullName evidence="2">Uncharacterized protein</fullName>
    </submittedName>
</protein>
<dbReference type="RefSeq" id="WP_023388768.1">
    <property type="nucleotide sequence ID" value="NZ_AXUN02000198.1"/>
</dbReference>